<evidence type="ECO:0000256" key="1">
    <source>
        <dbReference type="SAM" id="MobiDB-lite"/>
    </source>
</evidence>
<dbReference type="EMBL" id="FP565575">
    <property type="protein sequence ID" value="CBE67894.1"/>
    <property type="molecule type" value="Genomic_DNA"/>
</dbReference>
<dbReference type="HOGENOM" id="CLU_2231684_0_0_0"/>
<feature type="compositionally biased region" description="Basic and acidic residues" evidence="1">
    <location>
        <begin position="34"/>
        <end position="43"/>
    </location>
</feature>
<feature type="signal peptide" evidence="2">
    <location>
        <begin position="1"/>
        <end position="18"/>
    </location>
</feature>
<dbReference type="Proteomes" id="UP000006898">
    <property type="component" value="Chromosome"/>
</dbReference>
<accession>D5MM08</accession>
<reference evidence="3 4" key="1">
    <citation type="journal article" date="2010" name="Nature">
        <title>Nitrite-driven anaerobic methane oxidation by oxygenic bacteria.</title>
        <authorList>
            <person name="Ettwig K.F."/>
            <person name="Butler M.K."/>
            <person name="Le Paslier D."/>
            <person name="Pelletier E."/>
            <person name="Mangenot S."/>
            <person name="Kuypers M.M.M."/>
            <person name="Schreiber F."/>
            <person name="Dutilh B.E."/>
            <person name="Zedelius J."/>
            <person name="de Beer D."/>
            <person name="Gloerich J."/>
            <person name="Wessels H.J.C.T."/>
            <person name="van Allen T."/>
            <person name="Luesken F."/>
            <person name="Wu M."/>
            <person name="van de Pas-Schoonen K.T."/>
            <person name="Op den Camp H.J.M."/>
            <person name="Janssen-Megens E.M."/>
            <person name="Francoijs K-J."/>
            <person name="Stunnenberg H."/>
            <person name="Weissenbach J."/>
            <person name="Jetten M.S.M."/>
            <person name="Strous M."/>
        </authorList>
    </citation>
    <scope>NUCLEOTIDE SEQUENCE [LARGE SCALE GENOMIC DNA]</scope>
</reference>
<feature type="region of interest" description="Disordered" evidence="1">
    <location>
        <begin position="26"/>
        <end position="74"/>
    </location>
</feature>
<evidence type="ECO:0000313" key="4">
    <source>
        <dbReference type="Proteomes" id="UP000006898"/>
    </source>
</evidence>
<gene>
    <name evidence="3" type="ORF">DAMO_0833</name>
</gene>
<evidence type="ECO:0000313" key="3">
    <source>
        <dbReference type="EMBL" id="CBE67894.1"/>
    </source>
</evidence>
<proteinExistence type="predicted"/>
<feature type="compositionally biased region" description="Basic and acidic residues" evidence="1">
    <location>
        <begin position="60"/>
        <end position="72"/>
    </location>
</feature>
<evidence type="ECO:0000256" key="2">
    <source>
        <dbReference type="SAM" id="SignalP"/>
    </source>
</evidence>
<feature type="chain" id="PRO_5003074657" evidence="2">
    <location>
        <begin position="19"/>
        <end position="105"/>
    </location>
</feature>
<protein>
    <submittedName>
        <fullName evidence="3">Uncharacterized protein</fullName>
    </submittedName>
</protein>
<organism evidence="3 4">
    <name type="scientific">Methylomirabilis oxygeniifera</name>
    <dbReference type="NCBI Taxonomy" id="671143"/>
    <lineage>
        <taxon>Bacteria</taxon>
        <taxon>Candidatus Methylomirabilota</taxon>
        <taxon>Candidatus Methylomirabilia</taxon>
        <taxon>Candidatus Methylomirabilales</taxon>
        <taxon>Candidatus Methylomirabilaceae</taxon>
        <taxon>Candidatus Methylomirabilis</taxon>
    </lineage>
</organism>
<dbReference type="AlphaFoldDB" id="D5MM08"/>
<sequence>MKKRIFLLMVLSVFAVFGFEGCTATSTTKTEPVTTHETKRDSMESSEASPQSENTSATKAEGRTEVEEKKTEGVSGGILSRTLNFIGNVLAFPFRVVAGAIALVF</sequence>
<keyword evidence="2" id="KW-0732">Signal</keyword>
<name>D5MM08_METO1</name>
<dbReference type="KEGG" id="mox:DAMO_0833"/>
<feature type="compositionally biased region" description="Polar residues" evidence="1">
    <location>
        <begin position="45"/>
        <end position="58"/>
    </location>
</feature>